<dbReference type="SUPFAM" id="SSF47240">
    <property type="entry name" value="Ferritin-like"/>
    <property type="match status" value="1"/>
</dbReference>
<dbReference type="Pfam" id="PF07875">
    <property type="entry name" value="Coat_F"/>
    <property type="match status" value="1"/>
</dbReference>
<accession>A0A1M4UQD0</accession>
<organism evidence="1 2">
    <name type="scientific">Tissierella praeacuta DSM 18095</name>
    <dbReference type="NCBI Taxonomy" id="1123404"/>
    <lineage>
        <taxon>Bacteria</taxon>
        <taxon>Bacillati</taxon>
        <taxon>Bacillota</taxon>
        <taxon>Tissierellia</taxon>
        <taxon>Tissierellales</taxon>
        <taxon>Tissierellaceae</taxon>
        <taxon>Tissierella</taxon>
    </lineage>
</organism>
<dbReference type="RefSeq" id="WP_072974286.1">
    <property type="nucleotide sequence ID" value="NZ_FQTY01000003.1"/>
</dbReference>
<keyword evidence="2" id="KW-1185">Reference proteome</keyword>
<dbReference type="InterPro" id="IPR012851">
    <property type="entry name" value="Spore_coat_CotF-like"/>
</dbReference>
<dbReference type="STRING" id="1123404.SAMN02745784_01211"/>
<dbReference type="AlphaFoldDB" id="A0A1M4UQD0"/>
<dbReference type="InterPro" id="IPR012347">
    <property type="entry name" value="Ferritin-like"/>
</dbReference>
<dbReference type="InterPro" id="IPR009078">
    <property type="entry name" value="Ferritin-like_SF"/>
</dbReference>
<proteinExistence type="predicted"/>
<dbReference type="EMBL" id="FQTY01000003">
    <property type="protein sequence ID" value="SHE58914.1"/>
    <property type="molecule type" value="Genomic_DNA"/>
</dbReference>
<name>A0A1M4UQD0_9FIRM</name>
<dbReference type="Proteomes" id="UP000184114">
    <property type="component" value="Unassembled WGS sequence"/>
</dbReference>
<dbReference type="Gene3D" id="1.20.1260.10">
    <property type="match status" value="1"/>
</dbReference>
<dbReference type="GeneID" id="90995978"/>
<sequence>MQINLSQKERMILEDGKHQEDICVKKYQSFANQAKDPNLKQLLNKLASEEQHHYNIINELLQGKKPNLTHTNKTQQTQQTTNTNSGNNMSFNNPEDALLCSDLLATEKYVSGFYDTGVFESANKEVREALQHIQKDEQKHGEELFNYMNTHGMYDVK</sequence>
<protein>
    <submittedName>
        <fullName evidence="1">Coat F domain-containing protein</fullName>
    </submittedName>
</protein>
<evidence type="ECO:0000313" key="1">
    <source>
        <dbReference type="EMBL" id="SHE58914.1"/>
    </source>
</evidence>
<reference evidence="2" key="1">
    <citation type="submission" date="2016-11" db="EMBL/GenBank/DDBJ databases">
        <authorList>
            <person name="Varghese N."/>
            <person name="Submissions S."/>
        </authorList>
    </citation>
    <scope>NUCLEOTIDE SEQUENCE [LARGE SCALE GENOMIC DNA]</scope>
    <source>
        <strain evidence="2">DSM 18095</strain>
    </source>
</reference>
<evidence type="ECO:0000313" key="2">
    <source>
        <dbReference type="Proteomes" id="UP000184114"/>
    </source>
</evidence>
<dbReference type="CDD" id="cd00657">
    <property type="entry name" value="Ferritin_like"/>
    <property type="match status" value="1"/>
</dbReference>
<gene>
    <name evidence="1" type="ORF">SAMN02745784_01211</name>
</gene>